<keyword evidence="4" id="KW-0238">DNA-binding</keyword>
<keyword evidence="5" id="KW-0804">Transcription</keyword>
<evidence type="ECO:0000259" key="8">
    <source>
        <dbReference type="SMART" id="SM00066"/>
    </source>
</evidence>
<evidence type="ECO:0000256" key="3">
    <source>
        <dbReference type="ARBA" id="ARBA00023015"/>
    </source>
</evidence>
<evidence type="ECO:0000256" key="4">
    <source>
        <dbReference type="ARBA" id="ARBA00023125"/>
    </source>
</evidence>
<dbReference type="GO" id="GO:0009267">
    <property type="term" value="P:cellular response to starvation"/>
    <property type="evidence" value="ECO:0007669"/>
    <property type="project" value="TreeGrafter"/>
</dbReference>
<dbReference type="SMART" id="SM00066">
    <property type="entry name" value="GAL4"/>
    <property type="match status" value="1"/>
</dbReference>
<dbReference type="InterPro" id="IPR036864">
    <property type="entry name" value="Zn2-C6_fun-type_DNA-bd_sf"/>
</dbReference>
<reference evidence="9 10" key="1">
    <citation type="journal article" date="2015" name="Mol. Plant Microbe Interact.">
        <title>Genome, transcriptome, and functional analyses of Penicillium expansum provide new insights into secondary metabolism and pathogenicity.</title>
        <authorList>
            <person name="Ballester A.R."/>
            <person name="Marcet-Houben M."/>
            <person name="Levin E."/>
            <person name="Sela N."/>
            <person name="Selma-Lazaro C."/>
            <person name="Carmona L."/>
            <person name="Wisniewski M."/>
            <person name="Droby S."/>
            <person name="Gonzalez-Candelas L."/>
            <person name="Gabaldon T."/>
        </authorList>
    </citation>
    <scope>NUCLEOTIDE SEQUENCE [LARGE SCALE GENOMIC DNA]</scope>
    <source>
        <strain evidence="9 10">PHI-1</strain>
    </source>
</reference>
<keyword evidence="6" id="KW-0539">Nucleus</keyword>
<keyword evidence="1" id="KW-0479">Metal-binding</keyword>
<keyword evidence="2" id="KW-0862">Zinc</keyword>
<feature type="region of interest" description="Disordered" evidence="7">
    <location>
        <begin position="58"/>
        <end position="88"/>
    </location>
</feature>
<evidence type="ECO:0000256" key="6">
    <source>
        <dbReference type="ARBA" id="ARBA00023242"/>
    </source>
</evidence>
<evidence type="ECO:0000313" key="9">
    <source>
        <dbReference type="EMBL" id="KGO75003.1"/>
    </source>
</evidence>
<dbReference type="CDD" id="cd00067">
    <property type="entry name" value="GAL4"/>
    <property type="match status" value="1"/>
</dbReference>
<dbReference type="GO" id="GO:0008270">
    <property type="term" value="F:zinc ion binding"/>
    <property type="evidence" value="ECO:0007669"/>
    <property type="project" value="InterPro"/>
</dbReference>
<dbReference type="InterPro" id="IPR001138">
    <property type="entry name" value="Zn2Cys6_DnaBD"/>
</dbReference>
<evidence type="ECO:0000256" key="1">
    <source>
        <dbReference type="ARBA" id="ARBA00022723"/>
    </source>
</evidence>
<evidence type="ECO:0000256" key="7">
    <source>
        <dbReference type="SAM" id="MobiDB-lite"/>
    </source>
</evidence>
<dbReference type="HOGENOM" id="CLU_102280_0_0_1"/>
<dbReference type="STRING" id="40296.A0A0A2L734"/>
<keyword evidence="3" id="KW-0805">Transcription regulation</keyword>
<evidence type="ECO:0000256" key="2">
    <source>
        <dbReference type="ARBA" id="ARBA00022833"/>
    </source>
</evidence>
<dbReference type="PANTHER" id="PTHR47659:SF1">
    <property type="entry name" value="TRANSCRIPTION ACTIVATOR OF GLUCONEOGENESIS ERT1"/>
    <property type="match status" value="1"/>
</dbReference>
<comment type="caution">
    <text evidence="9">The sequence shown here is derived from an EMBL/GenBank/DDBJ whole genome shotgun (WGS) entry which is preliminary data.</text>
</comment>
<dbReference type="GO" id="GO:0005634">
    <property type="term" value="C:nucleus"/>
    <property type="evidence" value="ECO:0007669"/>
    <property type="project" value="TreeGrafter"/>
</dbReference>
<feature type="region of interest" description="Disordered" evidence="7">
    <location>
        <begin position="176"/>
        <end position="204"/>
    </location>
</feature>
<proteinExistence type="predicted"/>
<dbReference type="InterPro" id="IPR050335">
    <property type="entry name" value="ERT1_acuK_gluconeogen_tf"/>
</dbReference>
<gene>
    <name evidence="9" type="ORF">PITC_032410</name>
</gene>
<feature type="domain" description="Zn(2)-C6 fungal-type" evidence="8">
    <location>
        <begin position="20"/>
        <end position="65"/>
    </location>
</feature>
<dbReference type="OrthoDB" id="2538135at2759"/>
<evidence type="ECO:0000256" key="5">
    <source>
        <dbReference type="ARBA" id="ARBA00023163"/>
    </source>
</evidence>
<keyword evidence="10" id="KW-1185">Reference proteome</keyword>
<dbReference type="GO" id="GO:0000981">
    <property type="term" value="F:DNA-binding transcription factor activity, RNA polymerase II-specific"/>
    <property type="evidence" value="ECO:0007669"/>
    <property type="project" value="InterPro"/>
</dbReference>
<name>A0A0A2L734_PENIT</name>
<dbReference type="EMBL" id="JQGA01000558">
    <property type="protein sequence ID" value="KGO75003.1"/>
    <property type="molecule type" value="Genomic_DNA"/>
</dbReference>
<sequence length="233" mass="26370">MTSLNMVASCGEFQIPQPRKKARRSCLYCQKAHKTCGNERPCGQCVKRKVPSQCVDGHRKPPKYLNAGTKKAAKTSSHRGVTSLRKNQHQQENILNTASYDNEITEQQAIGERHMKDYRSDPFEEIFDDVIDPNFSYTERSTFRLGRQASNTSFAKGNDNFTTFFSDAEFATWSERSSSVSEESEVDTSYRDLDDGFGADMAQPQSYATKNPFSGFAISSGWSSTFFRHETEE</sequence>
<dbReference type="PhylomeDB" id="A0A0A2L734"/>
<protein>
    <recommendedName>
        <fullName evidence="8">Zn(2)-C6 fungal-type domain-containing protein</fullName>
    </recommendedName>
</protein>
<dbReference type="Proteomes" id="UP000030104">
    <property type="component" value="Unassembled WGS sequence"/>
</dbReference>
<dbReference type="SUPFAM" id="SSF57701">
    <property type="entry name" value="Zn2/Cys6 DNA-binding domain"/>
    <property type="match status" value="1"/>
</dbReference>
<dbReference type="AlphaFoldDB" id="A0A0A2L734"/>
<dbReference type="PANTHER" id="PTHR47659">
    <property type="entry name" value="ZN(II)2CYS6 TRANSCRIPTION FACTOR (EUROFUNG)-RELATED"/>
    <property type="match status" value="1"/>
</dbReference>
<dbReference type="OMA" id="NERPCGQ"/>
<organism evidence="9 10">
    <name type="scientific">Penicillium italicum</name>
    <name type="common">Blue mold</name>
    <dbReference type="NCBI Taxonomy" id="40296"/>
    <lineage>
        <taxon>Eukaryota</taxon>
        <taxon>Fungi</taxon>
        <taxon>Dikarya</taxon>
        <taxon>Ascomycota</taxon>
        <taxon>Pezizomycotina</taxon>
        <taxon>Eurotiomycetes</taxon>
        <taxon>Eurotiomycetidae</taxon>
        <taxon>Eurotiales</taxon>
        <taxon>Aspergillaceae</taxon>
        <taxon>Penicillium</taxon>
    </lineage>
</organism>
<evidence type="ECO:0000313" key="10">
    <source>
        <dbReference type="Proteomes" id="UP000030104"/>
    </source>
</evidence>
<accession>A0A0A2L734</accession>
<dbReference type="GO" id="GO:0000977">
    <property type="term" value="F:RNA polymerase II transcription regulatory region sequence-specific DNA binding"/>
    <property type="evidence" value="ECO:0007669"/>
    <property type="project" value="TreeGrafter"/>
</dbReference>